<keyword evidence="6" id="KW-1185">Reference proteome</keyword>
<feature type="domain" description="Purine catabolism PurC-like" evidence="2">
    <location>
        <begin position="33"/>
        <end position="138"/>
    </location>
</feature>
<evidence type="ECO:0000259" key="2">
    <source>
        <dbReference type="Pfam" id="PF07905"/>
    </source>
</evidence>
<protein>
    <submittedName>
        <fullName evidence="5">PucR family transcriptional regulator</fullName>
    </submittedName>
</protein>
<organism evidence="5 6">
    <name type="scientific">Gulosibacter bifidus</name>
    <dbReference type="NCBI Taxonomy" id="272239"/>
    <lineage>
        <taxon>Bacteria</taxon>
        <taxon>Bacillati</taxon>
        <taxon>Actinomycetota</taxon>
        <taxon>Actinomycetes</taxon>
        <taxon>Micrococcales</taxon>
        <taxon>Microbacteriaceae</taxon>
        <taxon>Gulosibacter</taxon>
    </lineage>
</organism>
<dbReference type="PANTHER" id="PTHR33744">
    <property type="entry name" value="CARBOHYDRATE DIACID REGULATOR"/>
    <property type="match status" value="1"/>
</dbReference>
<dbReference type="Pfam" id="PF17853">
    <property type="entry name" value="GGDEF_2"/>
    <property type="match status" value="1"/>
</dbReference>
<dbReference type="Proteomes" id="UP001597453">
    <property type="component" value="Unassembled WGS sequence"/>
</dbReference>
<dbReference type="EMBL" id="JBHUNF010000003">
    <property type="protein sequence ID" value="MFD2674724.1"/>
    <property type="molecule type" value="Genomic_DNA"/>
</dbReference>
<dbReference type="PANTHER" id="PTHR33744:SF1">
    <property type="entry name" value="DNA-BINDING TRANSCRIPTIONAL ACTIVATOR ADER"/>
    <property type="match status" value="1"/>
</dbReference>
<dbReference type="InterPro" id="IPR025736">
    <property type="entry name" value="PucR_C-HTH_dom"/>
</dbReference>
<dbReference type="InterPro" id="IPR051448">
    <property type="entry name" value="CdaR-like_regulators"/>
</dbReference>
<comment type="caution">
    <text evidence="5">The sequence shown here is derived from an EMBL/GenBank/DDBJ whole genome shotgun (WGS) entry which is preliminary data.</text>
</comment>
<evidence type="ECO:0000313" key="5">
    <source>
        <dbReference type="EMBL" id="MFD2674724.1"/>
    </source>
</evidence>
<proteinExistence type="inferred from homology"/>
<sequence>MPVTLRTLLDHAELGLRLHPSLVELASRAGGIAQALDSELTWVHSSDLVDPTPWLRAGQVLLTDGSQFADAETSRDVDFARAYVDRLANTGVVGLGFAVGVVLDRIPEALVAACVEAELPIFIVPTAMPFLRISRHVADVANADRTARLTWLIDAHRAIANATLKPDGLGATLRELEVQLGCWVALYDRLGRRIRVRTRFSVPDDIVAELDAAVQDPISRGRPAATRFVAGTHEVTLQTIGQRGNLRGVLAVGTSAPLDHAGNDLLASVIGIASIAVEQERALDQSRSMLRRGVLELVLAGATKPALEAMKSLGSWLPDGDVCAAIVTDGGGQSVRSTMLSELELRAEGEPFTFAPLDDEVLLVWGDEEPTATLEYLQHLGCRIGVSEPVAVGRLRTALDEARRALQRANLAGERVDFASLCSSGLVGWLAESDAQSQAAHLLAPLRAREDADTLLAAARAWFTHNCAWDPAARDLDIHRHTLRARIDTVAEVVELNLEQFSDRAQLWAALQLLEVRPRQN</sequence>
<name>A0ABW5RJP9_9MICO</name>
<evidence type="ECO:0000259" key="4">
    <source>
        <dbReference type="Pfam" id="PF17853"/>
    </source>
</evidence>
<dbReference type="Pfam" id="PF07905">
    <property type="entry name" value="PucR"/>
    <property type="match status" value="1"/>
</dbReference>
<feature type="domain" description="CdaR GGDEF-like" evidence="4">
    <location>
        <begin position="307"/>
        <end position="407"/>
    </location>
</feature>
<evidence type="ECO:0000313" key="6">
    <source>
        <dbReference type="Proteomes" id="UP001597453"/>
    </source>
</evidence>
<gene>
    <name evidence="5" type="ORF">ACFSUQ_05335</name>
</gene>
<dbReference type="Gene3D" id="1.10.10.2840">
    <property type="entry name" value="PucR C-terminal helix-turn-helix domain"/>
    <property type="match status" value="1"/>
</dbReference>
<dbReference type="RefSeq" id="WP_159421351.1">
    <property type="nucleotide sequence ID" value="NZ_JBHUNF010000003.1"/>
</dbReference>
<evidence type="ECO:0000259" key="3">
    <source>
        <dbReference type="Pfam" id="PF13556"/>
    </source>
</evidence>
<reference evidence="6" key="1">
    <citation type="journal article" date="2019" name="Int. J. Syst. Evol. Microbiol.">
        <title>The Global Catalogue of Microorganisms (GCM) 10K type strain sequencing project: providing services to taxonomists for standard genome sequencing and annotation.</title>
        <authorList>
            <consortium name="The Broad Institute Genomics Platform"/>
            <consortium name="The Broad Institute Genome Sequencing Center for Infectious Disease"/>
            <person name="Wu L."/>
            <person name="Ma J."/>
        </authorList>
    </citation>
    <scope>NUCLEOTIDE SEQUENCE [LARGE SCALE GENOMIC DNA]</scope>
    <source>
        <strain evidence="6">TISTR 1511</strain>
    </source>
</reference>
<dbReference type="InterPro" id="IPR042070">
    <property type="entry name" value="PucR_C-HTH_sf"/>
</dbReference>
<evidence type="ECO:0000256" key="1">
    <source>
        <dbReference type="ARBA" id="ARBA00006754"/>
    </source>
</evidence>
<dbReference type="Pfam" id="PF13556">
    <property type="entry name" value="HTH_30"/>
    <property type="match status" value="1"/>
</dbReference>
<dbReference type="InterPro" id="IPR012914">
    <property type="entry name" value="PucR_dom"/>
</dbReference>
<dbReference type="InterPro" id="IPR041522">
    <property type="entry name" value="CdaR_GGDEF"/>
</dbReference>
<comment type="similarity">
    <text evidence="1">Belongs to the CdaR family.</text>
</comment>
<accession>A0ABW5RJP9</accession>
<feature type="domain" description="PucR C-terminal helix-turn-helix" evidence="3">
    <location>
        <begin position="455"/>
        <end position="512"/>
    </location>
</feature>